<evidence type="ECO:0000256" key="6">
    <source>
        <dbReference type="ARBA" id="ARBA00022806"/>
    </source>
</evidence>
<dbReference type="InterPro" id="IPR038726">
    <property type="entry name" value="PDDEXK_AddAB-type"/>
</dbReference>
<dbReference type="GO" id="GO:0000725">
    <property type="term" value="P:recombinational repair"/>
    <property type="evidence" value="ECO:0007669"/>
    <property type="project" value="TreeGrafter"/>
</dbReference>
<dbReference type="EMBL" id="MHIH01000053">
    <property type="protein sequence ID" value="OGY47148.1"/>
    <property type="molecule type" value="Genomic_DNA"/>
</dbReference>
<gene>
    <name evidence="18" type="ORF">A3J62_01850</name>
</gene>
<dbReference type="Gene3D" id="3.40.50.300">
    <property type="entry name" value="P-loop containing nucleotide triphosphate hydrolases"/>
    <property type="match status" value="2"/>
</dbReference>
<dbReference type="InterPro" id="IPR014017">
    <property type="entry name" value="DNA_helicase_UvrD-like_C"/>
</dbReference>
<keyword evidence="3 15" id="KW-0547">Nucleotide-binding</keyword>
<comment type="catalytic activity">
    <reaction evidence="14">
        <text>ATP + H2O = ADP + phosphate + H(+)</text>
        <dbReference type="Rhea" id="RHEA:13065"/>
        <dbReference type="ChEBI" id="CHEBI:15377"/>
        <dbReference type="ChEBI" id="CHEBI:15378"/>
        <dbReference type="ChEBI" id="CHEBI:30616"/>
        <dbReference type="ChEBI" id="CHEBI:43474"/>
        <dbReference type="ChEBI" id="CHEBI:456216"/>
        <dbReference type="EC" id="5.6.2.4"/>
    </reaction>
</comment>
<name>A0A1G1Y4B6_9BACT</name>
<comment type="similarity">
    <text evidence="1">Belongs to the helicase family. UvrD subfamily.</text>
</comment>
<feature type="domain" description="UvrD-like helicase C-terminal" evidence="17">
    <location>
        <begin position="350"/>
        <end position="633"/>
    </location>
</feature>
<evidence type="ECO:0000256" key="10">
    <source>
        <dbReference type="ARBA" id="ARBA00023204"/>
    </source>
</evidence>
<comment type="catalytic activity">
    <reaction evidence="12">
        <text>Couples ATP hydrolysis with the unwinding of duplex DNA by translocating in the 3'-5' direction.</text>
        <dbReference type="EC" id="5.6.2.4"/>
    </reaction>
</comment>
<dbReference type="GO" id="GO:0005524">
    <property type="term" value="F:ATP binding"/>
    <property type="evidence" value="ECO:0007669"/>
    <property type="project" value="UniProtKB-UniRule"/>
</dbReference>
<evidence type="ECO:0000256" key="11">
    <source>
        <dbReference type="ARBA" id="ARBA00023235"/>
    </source>
</evidence>
<dbReference type="GO" id="GO:0003677">
    <property type="term" value="F:DNA binding"/>
    <property type="evidence" value="ECO:0007669"/>
    <property type="project" value="UniProtKB-KW"/>
</dbReference>
<dbReference type="SUPFAM" id="SSF52980">
    <property type="entry name" value="Restriction endonuclease-like"/>
    <property type="match status" value="1"/>
</dbReference>
<evidence type="ECO:0000256" key="1">
    <source>
        <dbReference type="ARBA" id="ARBA00009922"/>
    </source>
</evidence>
<evidence type="ECO:0000256" key="15">
    <source>
        <dbReference type="PROSITE-ProRule" id="PRU00560"/>
    </source>
</evidence>
<dbReference type="Gene3D" id="1.10.486.10">
    <property type="entry name" value="PCRA, domain 4"/>
    <property type="match status" value="1"/>
</dbReference>
<evidence type="ECO:0000256" key="9">
    <source>
        <dbReference type="ARBA" id="ARBA00023125"/>
    </source>
</evidence>
<dbReference type="PANTHER" id="PTHR11070">
    <property type="entry name" value="UVRD / RECB / PCRA DNA HELICASE FAMILY MEMBER"/>
    <property type="match status" value="1"/>
</dbReference>
<dbReference type="AlphaFoldDB" id="A0A1G1Y4B6"/>
<comment type="caution">
    <text evidence="18">The sequence shown here is derived from an EMBL/GenBank/DDBJ whole genome shotgun (WGS) entry which is preliminary data.</text>
</comment>
<keyword evidence="5 15" id="KW-0378">Hydrolase</keyword>
<keyword evidence="4" id="KW-0227">DNA damage</keyword>
<organism evidence="18 19">
    <name type="scientific">Candidatus Buchananbacteria bacterium RIFCSPHIGHO2_02_FULL_38_8</name>
    <dbReference type="NCBI Taxonomy" id="1797538"/>
    <lineage>
        <taxon>Bacteria</taxon>
        <taxon>Candidatus Buchananiibacteriota</taxon>
    </lineage>
</organism>
<keyword evidence="9" id="KW-0238">DNA-binding</keyword>
<keyword evidence="6 15" id="KW-0347">Helicase</keyword>
<dbReference type="Pfam" id="PF13361">
    <property type="entry name" value="UvrD_C"/>
    <property type="match status" value="1"/>
</dbReference>
<evidence type="ECO:0000313" key="19">
    <source>
        <dbReference type="Proteomes" id="UP000178747"/>
    </source>
</evidence>
<feature type="domain" description="UvrD-like helicase ATP-binding" evidence="16">
    <location>
        <begin position="9"/>
        <end position="330"/>
    </location>
</feature>
<keyword evidence="11" id="KW-0413">Isomerase</keyword>
<dbReference type="GO" id="GO:0005829">
    <property type="term" value="C:cytosol"/>
    <property type="evidence" value="ECO:0007669"/>
    <property type="project" value="TreeGrafter"/>
</dbReference>
<evidence type="ECO:0000256" key="8">
    <source>
        <dbReference type="ARBA" id="ARBA00022840"/>
    </source>
</evidence>
<keyword evidence="10" id="KW-0234">DNA repair</keyword>
<dbReference type="Gene3D" id="3.90.320.10">
    <property type="match status" value="1"/>
</dbReference>
<evidence type="ECO:0000256" key="3">
    <source>
        <dbReference type="ARBA" id="ARBA00022741"/>
    </source>
</evidence>
<dbReference type="InterPro" id="IPR013986">
    <property type="entry name" value="DExx_box_DNA_helicase_dom_sf"/>
</dbReference>
<dbReference type="Pfam" id="PF12705">
    <property type="entry name" value="PDDEXK_1"/>
    <property type="match status" value="1"/>
</dbReference>
<dbReference type="InterPro" id="IPR014016">
    <property type="entry name" value="UvrD-like_ATP-bd"/>
</dbReference>
<dbReference type="PROSITE" id="PS51198">
    <property type="entry name" value="UVRD_HELICASE_ATP_BIND"/>
    <property type="match status" value="1"/>
</dbReference>
<evidence type="ECO:0000256" key="12">
    <source>
        <dbReference type="ARBA" id="ARBA00034617"/>
    </source>
</evidence>
<dbReference type="PANTHER" id="PTHR11070:SF48">
    <property type="entry name" value="ATP-DEPENDENT HELICASE_NUCLEASE SUBUNIT A"/>
    <property type="match status" value="1"/>
</dbReference>
<dbReference type="SUPFAM" id="SSF52540">
    <property type="entry name" value="P-loop containing nucleoside triphosphate hydrolases"/>
    <property type="match status" value="1"/>
</dbReference>
<evidence type="ECO:0000256" key="2">
    <source>
        <dbReference type="ARBA" id="ARBA00022722"/>
    </source>
</evidence>
<feature type="binding site" evidence="15">
    <location>
        <begin position="30"/>
        <end position="37"/>
    </location>
    <ligand>
        <name>ATP</name>
        <dbReference type="ChEBI" id="CHEBI:30616"/>
    </ligand>
</feature>
<evidence type="ECO:0000256" key="13">
    <source>
        <dbReference type="ARBA" id="ARBA00034808"/>
    </source>
</evidence>
<evidence type="ECO:0000256" key="14">
    <source>
        <dbReference type="ARBA" id="ARBA00048988"/>
    </source>
</evidence>
<dbReference type="PROSITE" id="PS51217">
    <property type="entry name" value="UVRD_HELICASE_CTER"/>
    <property type="match status" value="1"/>
</dbReference>
<dbReference type="GO" id="GO:0033202">
    <property type="term" value="C:DNA helicase complex"/>
    <property type="evidence" value="ECO:0007669"/>
    <property type="project" value="TreeGrafter"/>
</dbReference>
<dbReference type="GO" id="GO:0004527">
    <property type="term" value="F:exonuclease activity"/>
    <property type="evidence" value="ECO:0007669"/>
    <property type="project" value="UniProtKB-KW"/>
</dbReference>
<proteinExistence type="inferred from homology"/>
<evidence type="ECO:0000259" key="17">
    <source>
        <dbReference type="PROSITE" id="PS51217"/>
    </source>
</evidence>
<dbReference type="GO" id="GO:0043138">
    <property type="term" value="F:3'-5' DNA helicase activity"/>
    <property type="evidence" value="ECO:0007669"/>
    <property type="project" value="UniProtKB-EC"/>
</dbReference>
<reference evidence="18 19" key="1">
    <citation type="journal article" date="2016" name="Nat. Commun.">
        <title>Thousands of microbial genomes shed light on interconnected biogeochemical processes in an aquifer system.</title>
        <authorList>
            <person name="Anantharaman K."/>
            <person name="Brown C.T."/>
            <person name="Hug L.A."/>
            <person name="Sharon I."/>
            <person name="Castelle C.J."/>
            <person name="Probst A.J."/>
            <person name="Thomas B.C."/>
            <person name="Singh A."/>
            <person name="Wilkins M.J."/>
            <person name="Karaoz U."/>
            <person name="Brodie E.L."/>
            <person name="Williams K.H."/>
            <person name="Hubbard S.S."/>
            <person name="Banfield J.F."/>
        </authorList>
    </citation>
    <scope>NUCLEOTIDE SEQUENCE [LARGE SCALE GENOMIC DNA]</scope>
</reference>
<dbReference type="InterPro" id="IPR011604">
    <property type="entry name" value="PDDEXK-like_dom_sf"/>
</dbReference>
<dbReference type="Proteomes" id="UP000178747">
    <property type="component" value="Unassembled WGS sequence"/>
</dbReference>
<keyword evidence="7" id="KW-0269">Exonuclease</keyword>
<keyword evidence="8 15" id="KW-0067">ATP-binding</keyword>
<evidence type="ECO:0000256" key="5">
    <source>
        <dbReference type="ARBA" id="ARBA00022801"/>
    </source>
</evidence>
<dbReference type="CDD" id="cd17932">
    <property type="entry name" value="DEXQc_UvrD"/>
    <property type="match status" value="1"/>
</dbReference>
<dbReference type="Pfam" id="PF00580">
    <property type="entry name" value="UvrD-helicase"/>
    <property type="match status" value="1"/>
</dbReference>
<dbReference type="InterPro" id="IPR000212">
    <property type="entry name" value="DNA_helicase_UvrD/REP"/>
</dbReference>
<dbReference type="InterPro" id="IPR011335">
    <property type="entry name" value="Restrct_endonuc-II-like"/>
</dbReference>
<evidence type="ECO:0000256" key="7">
    <source>
        <dbReference type="ARBA" id="ARBA00022839"/>
    </source>
</evidence>
<accession>A0A1G1Y4B6</accession>
<protein>
    <recommendedName>
        <fullName evidence="13">DNA 3'-5' helicase</fullName>
        <ecNumber evidence="13">5.6.2.4</ecNumber>
    </recommendedName>
</protein>
<evidence type="ECO:0000259" key="16">
    <source>
        <dbReference type="PROSITE" id="PS51198"/>
    </source>
</evidence>
<dbReference type="EC" id="5.6.2.4" evidence="13"/>
<sequence length="1025" mass="118317">MENEQLNLNKLNAEQKRAVQHIEGPLLIVAGAGTGKTTVITQRLGHLIEQKKAKGDEILALTFTDKAAGEMEERVDKLLPYGYVDLWISTFHSFAEKILKDNSLEIGIPNDFKLLNQTEQWLLIRQNLDKFNLDYYRPLGNPTKFIHALVKLFSRAKDEAVSPQDYIKYAQDLKLNSDSTDFIKSLFDKETIKSLSKKEKKELAVHEIKKAQEVADAYHTYQQLLLDSNALDFGDLINYCLKLFKERPAILAKYRQKFKYILVDEFQDTNYAQYELIKLLAEPRQNITVVGDDDQSIYKFRGASVSNILEFKKDYPKAKEIFLVKNYRSTQDILDLSYKFIKQNDPDRLEVKLASDQVSKRSSKNKLSKKLISQNTDRAIINHFHFESVEDEVRGVIKQIIDLKQKDKEATWNDFAILARTNESANLFVMGFSQTDIPHQFLASRGLYGKVVVLDILAYLRLLDNYHEGSAMHRILSLPIFGFEPRELVEFNYWADRKGRSLYQNLQFVLTLASASQETREKIKKLLGFIERHSELAKQKSVGEVVIAFLEDTGYLQAMAREDSLATQQMTRYLNQFYKKIRDFENSFEDKSVKNFLNLIDLELEAGEAGSLENNIEEGPESVKIMTVHAAKGLEFKYVFIVNLVDRRFPIDDRKDPIELPDSLIKEIIPEGDIHLQEERRLFYVAMTRAKNGLFFTSASDYGGQRKKRLSRFITELGEIGFSVQSDGAATKSKGLLESRIEKIGAEIESADLENIIPAKFSFTQLKAFESCPYQYRFAHILRIPVRGKAQFSFGKTIHNTLQQFFELVRQRAGVEQIDLFGEIHKNTKTQKHKNTEIVSLEELLAIYEKAWIDDWYASRKDQDEYKLKGRKALTEFYKEIEKKLPVPKYIEQPFNLRLEENGDEYTIKGVIDRVDPLDGGIEIIDYKTGAGKTEKTFQAEDKEQLLIYQLAAKQVFGEKVENLSFYYVETGNKISFLGTDKDLASMKKKIIATIEEIKKGKFPPQPGQICKWCDFRNICEYRAF</sequence>
<dbReference type="Gene3D" id="1.10.10.160">
    <property type="match status" value="1"/>
</dbReference>
<dbReference type="InterPro" id="IPR027417">
    <property type="entry name" value="P-loop_NTPase"/>
</dbReference>
<keyword evidence="2" id="KW-0540">Nuclease</keyword>
<evidence type="ECO:0000313" key="18">
    <source>
        <dbReference type="EMBL" id="OGY47148.1"/>
    </source>
</evidence>
<evidence type="ECO:0000256" key="4">
    <source>
        <dbReference type="ARBA" id="ARBA00022763"/>
    </source>
</evidence>